<dbReference type="NCBIfam" id="TIGR04265">
    <property type="entry name" value="bac_cardiolipin"/>
    <property type="match status" value="1"/>
</dbReference>
<comment type="caution">
    <text evidence="11">The sequence shown here is derived from an EMBL/GenBank/DDBJ whole genome shotgun (WGS) entry which is preliminary data.</text>
</comment>
<feature type="transmembrane region" description="Helical" evidence="9">
    <location>
        <begin position="12"/>
        <end position="31"/>
    </location>
</feature>
<sequence>MIKNRILEKIIVILIIALIVIGVGLVSYHFFNRTVVIVSTCLSAAYLLNITLGLYILSSQQRNDRSKKTWLFAFLILPLIAIILFLLFGQQAFKEKKKKDIIQKRKILFEYEDYSFIHDFMSYNYSSEPGLELFAKVVKYSYNLYGTPIYNDAQIRLIEEPTMMFEETIKLIRKAEKSIYLQYFIIEDGSWLDVIVNELIKKAKEGIKIYLLYDWVGSLFKFKKETKLKLIANGIKVAKFHAKADLKMRSTINFRNHRKYLIVDGKYAITGGSNIGDSYLNIDRSIGHWMDLNYFVSGGIVHTMLLEFIHDWYYYVPRSHKLDFDQLINEMGIDQFEIKDYSTPSINDIKESTMTCLMHTGPNQSTNSLIEILSMAFANAKKSISIFTPYLFPTEELIVALCSAANAGIDVQIMLPGRTDSSPFILSMNRLSYKKLISSGVKIYEYSGFMHTKAVLIDNETALLGSYNLDNRALVINFESLLFIYSKKTNHQIQKLFLEMTNNSKLVTLQDLEQKPTARQVVETIFVNIFQPLL</sequence>
<reference evidence="11 12" key="1">
    <citation type="submission" date="2014-02" db="EMBL/GenBank/DDBJ databases">
        <title>Genome sequence of Ureaplasma diversum strain 246.</title>
        <authorList>
            <person name="Sirand-Pugnet P."/>
            <person name="Breton M."/>
            <person name="Dordet-Frisoni E."/>
            <person name="Baranowski E."/>
            <person name="Barre A."/>
            <person name="Couture C."/>
            <person name="Dupuy V."/>
            <person name="Gaurivaud P."/>
            <person name="Jacob D."/>
            <person name="Lemaitre C."/>
            <person name="Manso-Silvan L."/>
            <person name="Nikolski M."/>
            <person name="Nouvel L.-X."/>
            <person name="Poumarat F."/>
            <person name="Tardy F."/>
            <person name="Thebault P."/>
            <person name="Theil S."/>
            <person name="Citti C."/>
            <person name="Thiaucourt F."/>
            <person name="Blanchard A."/>
        </authorList>
    </citation>
    <scope>NUCLEOTIDE SEQUENCE [LARGE SCALE GENOMIC DNA]</scope>
    <source>
        <strain evidence="11 12">NCTC 246</strain>
    </source>
</reference>
<name>A0A084EWA1_9BACT</name>
<dbReference type="GO" id="GO:0005886">
    <property type="term" value="C:plasma membrane"/>
    <property type="evidence" value="ECO:0007669"/>
    <property type="project" value="UniProtKB-SubCell"/>
</dbReference>
<evidence type="ECO:0000256" key="1">
    <source>
        <dbReference type="ARBA" id="ARBA00004236"/>
    </source>
</evidence>
<accession>A0A084EWA1</accession>
<dbReference type="InterPro" id="IPR001736">
    <property type="entry name" value="PLipase_D/transphosphatidylase"/>
</dbReference>
<evidence type="ECO:0000256" key="6">
    <source>
        <dbReference type="ARBA" id="ARBA00022989"/>
    </source>
</evidence>
<proteinExistence type="predicted"/>
<dbReference type="SUPFAM" id="SSF56024">
    <property type="entry name" value="Phospholipase D/nuclease"/>
    <property type="match status" value="2"/>
</dbReference>
<keyword evidence="5" id="KW-0677">Repeat</keyword>
<evidence type="ECO:0000256" key="7">
    <source>
        <dbReference type="ARBA" id="ARBA00023136"/>
    </source>
</evidence>
<dbReference type="EC" id="2.7.8.-" evidence="8"/>
<organism evidence="11 12">
    <name type="scientific">Ureaplasma diversum NCTC 246</name>
    <dbReference type="NCBI Taxonomy" id="1188241"/>
    <lineage>
        <taxon>Bacteria</taxon>
        <taxon>Bacillati</taxon>
        <taxon>Mycoplasmatota</taxon>
        <taxon>Mycoplasmoidales</taxon>
        <taxon>Mycoplasmoidaceae</taxon>
        <taxon>Ureaplasma</taxon>
    </lineage>
</organism>
<evidence type="ECO:0000313" key="12">
    <source>
        <dbReference type="Proteomes" id="UP000028537"/>
    </source>
</evidence>
<feature type="transmembrane region" description="Helical" evidence="9">
    <location>
        <begin position="69"/>
        <end position="89"/>
    </location>
</feature>
<dbReference type="InterPro" id="IPR022924">
    <property type="entry name" value="Cardiolipin_synthase"/>
</dbReference>
<feature type="transmembrane region" description="Helical" evidence="9">
    <location>
        <begin position="37"/>
        <end position="57"/>
    </location>
</feature>
<dbReference type="PANTHER" id="PTHR21248">
    <property type="entry name" value="CARDIOLIPIN SYNTHASE"/>
    <property type="match status" value="1"/>
</dbReference>
<keyword evidence="12" id="KW-1185">Reference proteome</keyword>
<feature type="domain" description="PLD phosphodiesterase" evidence="10">
    <location>
        <begin position="252"/>
        <end position="279"/>
    </location>
</feature>
<comment type="subcellular location">
    <subcellularLocation>
        <location evidence="1">Cell membrane</location>
    </subcellularLocation>
</comment>
<keyword evidence="2" id="KW-1003">Cell membrane</keyword>
<dbReference type="AlphaFoldDB" id="A0A084EWA1"/>
<dbReference type="GO" id="GO:0008808">
    <property type="term" value="F:cardiolipin synthase activity"/>
    <property type="evidence" value="ECO:0007669"/>
    <property type="project" value="UniProtKB-UniRule"/>
</dbReference>
<dbReference type="RefSeq" id="WP_231428091.1">
    <property type="nucleotide sequence ID" value="NZ_JFDP01000087.1"/>
</dbReference>
<keyword evidence="4 9" id="KW-0812">Transmembrane</keyword>
<dbReference type="InterPro" id="IPR025202">
    <property type="entry name" value="PLD-like_dom"/>
</dbReference>
<dbReference type="Pfam" id="PF13091">
    <property type="entry name" value="PLDc_2"/>
    <property type="match status" value="2"/>
</dbReference>
<evidence type="ECO:0000256" key="5">
    <source>
        <dbReference type="ARBA" id="ARBA00022737"/>
    </source>
</evidence>
<evidence type="ECO:0000256" key="2">
    <source>
        <dbReference type="ARBA" id="ARBA00022475"/>
    </source>
</evidence>
<keyword evidence="6 9" id="KW-1133">Transmembrane helix</keyword>
<dbReference type="CDD" id="cd09112">
    <property type="entry name" value="PLDc_CLS_2"/>
    <property type="match status" value="1"/>
</dbReference>
<evidence type="ECO:0000256" key="9">
    <source>
        <dbReference type="SAM" id="Phobius"/>
    </source>
</evidence>
<protein>
    <recommendedName>
        <fullName evidence="8">Cardiolipin synthase</fullName>
        <ecNumber evidence="8">2.7.8.-</ecNumber>
    </recommendedName>
</protein>
<dbReference type="Proteomes" id="UP000028537">
    <property type="component" value="Unassembled WGS sequence"/>
</dbReference>
<evidence type="ECO:0000256" key="8">
    <source>
        <dbReference type="NCBIfam" id="TIGR04265"/>
    </source>
</evidence>
<dbReference type="eggNOG" id="COG1502">
    <property type="taxonomic scope" value="Bacteria"/>
</dbReference>
<gene>
    <name evidence="11" type="primary">cls</name>
    <name evidence="11" type="ORF">UDIV_6830</name>
</gene>
<dbReference type="CDD" id="cd09110">
    <property type="entry name" value="PLDc_CLS_1"/>
    <property type="match status" value="1"/>
</dbReference>
<evidence type="ECO:0000256" key="3">
    <source>
        <dbReference type="ARBA" id="ARBA00022679"/>
    </source>
</evidence>
<dbReference type="Gene3D" id="3.30.870.10">
    <property type="entry name" value="Endonuclease Chain A"/>
    <property type="match status" value="2"/>
</dbReference>
<feature type="domain" description="PLD phosphodiesterase" evidence="10">
    <location>
        <begin position="446"/>
        <end position="473"/>
    </location>
</feature>
<keyword evidence="3" id="KW-0808">Transferase</keyword>
<evidence type="ECO:0000256" key="4">
    <source>
        <dbReference type="ARBA" id="ARBA00022692"/>
    </source>
</evidence>
<evidence type="ECO:0000313" key="11">
    <source>
        <dbReference type="EMBL" id="KEZ22243.1"/>
    </source>
</evidence>
<dbReference type="GO" id="GO:0032049">
    <property type="term" value="P:cardiolipin biosynthetic process"/>
    <property type="evidence" value="ECO:0007669"/>
    <property type="project" value="UniProtKB-UniRule"/>
</dbReference>
<dbReference type="PROSITE" id="PS50035">
    <property type="entry name" value="PLD"/>
    <property type="match status" value="2"/>
</dbReference>
<dbReference type="SMART" id="SM00155">
    <property type="entry name" value="PLDc"/>
    <property type="match status" value="2"/>
</dbReference>
<dbReference type="PANTHER" id="PTHR21248:SF22">
    <property type="entry name" value="PHOSPHOLIPASE D"/>
    <property type="match status" value="1"/>
</dbReference>
<evidence type="ECO:0000259" key="10">
    <source>
        <dbReference type="PROSITE" id="PS50035"/>
    </source>
</evidence>
<dbReference type="EMBL" id="JFDP01000087">
    <property type="protein sequence ID" value="KEZ22243.1"/>
    <property type="molecule type" value="Genomic_DNA"/>
</dbReference>
<keyword evidence="7 9" id="KW-0472">Membrane</keyword>